<name>A0A388LU98_CHABU</name>
<evidence type="ECO:0000259" key="2">
    <source>
        <dbReference type="SMART" id="SM00959"/>
    </source>
</evidence>
<feature type="compositionally biased region" description="Acidic residues" evidence="1">
    <location>
        <begin position="749"/>
        <end position="758"/>
    </location>
</feature>
<feature type="compositionally biased region" description="Basic residues" evidence="1">
    <location>
        <begin position="797"/>
        <end position="810"/>
    </location>
</feature>
<dbReference type="Pfam" id="PF07498">
    <property type="entry name" value="Rho_N"/>
    <property type="match status" value="1"/>
</dbReference>
<dbReference type="GO" id="GO:0006353">
    <property type="term" value="P:DNA-templated transcription termination"/>
    <property type="evidence" value="ECO:0007669"/>
    <property type="project" value="InterPro"/>
</dbReference>
<feature type="region of interest" description="Disordered" evidence="1">
    <location>
        <begin position="550"/>
        <end position="765"/>
    </location>
</feature>
<feature type="compositionally biased region" description="Basic residues" evidence="1">
    <location>
        <begin position="682"/>
        <end position="696"/>
    </location>
</feature>
<feature type="compositionally biased region" description="Polar residues" evidence="1">
    <location>
        <begin position="627"/>
        <end position="638"/>
    </location>
</feature>
<feature type="compositionally biased region" description="Basic and acidic residues" evidence="1">
    <location>
        <begin position="660"/>
        <end position="671"/>
    </location>
</feature>
<proteinExistence type="predicted"/>
<protein>
    <recommendedName>
        <fullName evidence="2">Rho termination factor-like N-terminal domain-containing protein</fullName>
    </recommendedName>
</protein>
<feature type="compositionally biased region" description="Polar residues" evidence="1">
    <location>
        <begin position="249"/>
        <end position="265"/>
    </location>
</feature>
<feature type="region of interest" description="Disordered" evidence="1">
    <location>
        <begin position="786"/>
        <end position="852"/>
    </location>
</feature>
<feature type="compositionally biased region" description="Acidic residues" evidence="1">
    <location>
        <begin position="131"/>
        <end position="147"/>
    </location>
</feature>
<gene>
    <name evidence="3" type="ORF">CBR_g40711</name>
</gene>
<organism evidence="3 4">
    <name type="scientific">Chara braunii</name>
    <name type="common">Braun's stonewort</name>
    <dbReference type="NCBI Taxonomy" id="69332"/>
    <lineage>
        <taxon>Eukaryota</taxon>
        <taxon>Viridiplantae</taxon>
        <taxon>Streptophyta</taxon>
        <taxon>Charophyceae</taxon>
        <taxon>Charales</taxon>
        <taxon>Characeae</taxon>
        <taxon>Chara</taxon>
    </lineage>
</organism>
<dbReference type="Proteomes" id="UP000265515">
    <property type="component" value="Unassembled WGS sequence"/>
</dbReference>
<reference evidence="3 4" key="1">
    <citation type="journal article" date="2018" name="Cell">
        <title>The Chara Genome: Secondary Complexity and Implications for Plant Terrestrialization.</title>
        <authorList>
            <person name="Nishiyama T."/>
            <person name="Sakayama H."/>
            <person name="Vries J.D."/>
            <person name="Buschmann H."/>
            <person name="Saint-Marcoux D."/>
            <person name="Ullrich K.K."/>
            <person name="Haas F.B."/>
            <person name="Vanderstraeten L."/>
            <person name="Becker D."/>
            <person name="Lang D."/>
            <person name="Vosolsobe S."/>
            <person name="Rombauts S."/>
            <person name="Wilhelmsson P.K.I."/>
            <person name="Janitza P."/>
            <person name="Kern R."/>
            <person name="Heyl A."/>
            <person name="Rumpler F."/>
            <person name="Villalobos L.I.A.C."/>
            <person name="Clay J.M."/>
            <person name="Skokan R."/>
            <person name="Toyoda A."/>
            <person name="Suzuki Y."/>
            <person name="Kagoshima H."/>
            <person name="Schijlen E."/>
            <person name="Tajeshwar N."/>
            <person name="Catarino B."/>
            <person name="Hetherington A.J."/>
            <person name="Saltykova A."/>
            <person name="Bonnot C."/>
            <person name="Breuninger H."/>
            <person name="Symeonidi A."/>
            <person name="Radhakrishnan G.V."/>
            <person name="Van Nieuwerburgh F."/>
            <person name="Deforce D."/>
            <person name="Chang C."/>
            <person name="Karol K.G."/>
            <person name="Hedrich R."/>
            <person name="Ulvskov P."/>
            <person name="Glockner G."/>
            <person name="Delwiche C.F."/>
            <person name="Petrasek J."/>
            <person name="Van de Peer Y."/>
            <person name="Friml J."/>
            <person name="Beilby M."/>
            <person name="Dolan L."/>
            <person name="Kohara Y."/>
            <person name="Sugano S."/>
            <person name="Fujiyama A."/>
            <person name="Delaux P.-M."/>
            <person name="Quint M."/>
            <person name="TheiBen G."/>
            <person name="Hagemann M."/>
            <person name="Harholt J."/>
            <person name="Dunand C."/>
            <person name="Zachgo S."/>
            <person name="Langdale J."/>
            <person name="Maumus F."/>
            <person name="Straeten D.V.D."/>
            <person name="Gould S.B."/>
            <person name="Rensing S.A."/>
        </authorList>
    </citation>
    <scope>NUCLEOTIDE SEQUENCE [LARGE SCALE GENOMIC DNA]</scope>
    <source>
        <strain evidence="3 4">S276</strain>
    </source>
</reference>
<feature type="domain" description="Rho termination factor-like N-terminal" evidence="2">
    <location>
        <begin position="856"/>
        <end position="898"/>
    </location>
</feature>
<evidence type="ECO:0000313" key="4">
    <source>
        <dbReference type="Proteomes" id="UP000265515"/>
    </source>
</evidence>
<dbReference type="PANTHER" id="PTHR34449:SF2">
    <property type="entry name" value="RHO TERMINATION FACTOR"/>
    <property type="match status" value="1"/>
</dbReference>
<dbReference type="PANTHER" id="PTHR34449">
    <property type="entry name" value="RHO TERMINATION FACTOR"/>
    <property type="match status" value="1"/>
</dbReference>
<feature type="compositionally biased region" description="Polar residues" evidence="1">
    <location>
        <begin position="709"/>
        <end position="718"/>
    </location>
</feature>
<evidence type="ECO:0000256" key="1">
    <source>
        <dbReference type="SAM" id="MobiDB-lite"/>
    </source>
</evidence>
<feature type="region of interest" description="Disordered" evidence="1">
    <location>
        <begin position="179"/>
        <end position="387"/>
    </location>
</feature>
<feature type="compositionally biased region" description="Basic residues" evidence="1">
    <location>
        <begin position="736"/>
        <end position="745"/>
    </location>
</feature>
<feature type="region of interest" description="Disordered" evidence="1">
    <location>
        <begin position="127"/>
        <end position="151"/>
    </location>
</feature>
<dbReference type="SMART" id="SM00959">
    <property type="entry name" value="Rho_N"/>
    <property type="match status" value="1"/>
</dbReference>
<dbReference type="AlphaFoldDB" id="A0A388LU98"/>
<evidence type="ECO:0000313" key="3">
    <source>
        <dbReference type="EMBL" id="GBG85898.1"/>
    </source>
</evidence>
<dbReference type="Gramene" id="GBG85898">
    <property type="protein sequence ID" value="GBG85898"/>
    <property type="gene ID" value="CBR_g40711"/>
</dbReference>
<feature type="compositionally biased region" description="Basic and acidic residues" evidence="1">
    <location>
        <begin position="205"/>
        <end position="217"/>
    </location>
</feature>
<accession>A0A388LU98</accession>
<keyword evidence="4" id="KW-1185">Reference proteome</keyword>
<dbReference type="InterPro" id="IPR011112">
    <property type="entry name" value="Rho-like_N"/>
</dbReference>
<comment type="caution">
    <text evidence="3">The sequence shown here is derived from an EMBL/GenBank/DDBJ whole genome shotgun (WGS) entry which is preliminary data.</text>
</comment>
<dbReference type="EMBL" id="BFEA01000539">
    <property type="protein sequence ID" value="GBG85898.1"/>
    <property type="molecule type" value="Genomic_DNA"/>
</dbReference>
<feature type="region of interest" description="Disordered" evidence="1">
    <location>
        <begin position="73"/>
        <end position="94"/>
    </location>
</feature>
<feature type="compositionally biased region" description="Polar residues" evidence="1">
    <location>
        <begin position="559"/>
        <end position="570"/>
    </location>
</feature>
<sequence>MATAAAVAPLASSGLSRRGSITWQCAPSLLSCPSYPALCKPKPTCTSRTSAADVAAVAAYTCPINGVGGKSDSFGGKSNRPWDGRPLQRTRDHDRTMSRLLTSGAEPFLPVGTHRCVVCFAGQMGSVDEERGGDDDDRDPDDDDDEVGAAPVTAVGVGTEIVSVTELHDGSVVFEFGRAEDSKGGVSDESGPPSPPEELQEYVTDESHATSECKNEEMPLVPSLNTTLEGTGEVENQKVSATIELQDATLPTSSAPPHGAQQQLLTDMPDGEPSRRSAAVDGDDRGDHVDASAVSPAEDGGESWGLLEEDEGENTANEAREDTQLQFDRLPKWHPSSSFHKASPIPMRGTGVRMPSNVMVVGKGHAEGSEESAQQTDVPGEEQSLPLACRRPPSRFIRISPVRVWKTLRPSANVRQESALQLENSGEVSVEGFLGEGRKHHTPMAQRPPSSFRKVSPIPAQSTLRNAAQVSREEEGPAVHNTREALKTQTEGLGAIRGTGPSTEEIVRVQPEENADVASPLSSSGAAFHGIVEVTRQDGAASALQSFSVASEEKLAGDRTQTTSPPSQMDSRSKMQGGAKGGGMPHVRKDGSLRSGAVPTGDMGHDEEDSPVNLVMDSEHVMPFSEDSGSGSDSQTDAQPDMALKHDAEADAGEGGATVEDVHAPEDELAARRSTKPGSGSRKGRTSVKRGGRGGKKTKEDMAAEEMDVTSNQLQQDVQEMEAERAMSSVVLKSGTTRKMRTRRKEGREEEEEEEEGDTVVRSEDLELEMNVQSMLKSNIVNGDAEQVAAESSDSLRRKKAEGRRKKAGRGGKAGKNVGVDASGASILQNNDADDVDGNEVPASPSQVGSNVHVGDLATHNLSELKGLARELGVKGFSTMRKGQLVDALTAFITSSSRKES</sequence>